<reference evidence="1 2" key="2">
    <citation type="journal article" date="2022" name="Mol. Ecol. Resour.">
        <title>The genomes of chicory, endive, great burdock and yacon provide insights into Asteraceae paleo-polyploidization history and plant inulin production.</title>
        <authorList>
            <person name="Fan W."/>
            <person name="Wang S."/>
            <person name="Wang H."/>
            <person name="Wang A."/>
            <person name="Jiang F."/>
            <person name="Liu H."/>
            <person name="Zhao H."/>
            <person name="Xu D."/>
            <person name="Zhang Y."/>
        </authorList>
    </citation>
    <scope>NUCLEOTIDE SEQUENCE [LARGE SCALE GENOMIC DNA]</scope>
    <source>
        <strain evidence="2">cv. Punajuju</strain>
        <tissue evidence="1">Leaves</tissue>
    </source>
</reference>
<dbReference type="EMBL" id="CM042009">
    <property type="protein sequence ID" value="KAI3789834.1"/>
    <property type="molecule type" value="Genomic_DNA"/>
</dbReference>
<organism evidence="1 2">
    <name type="scientific">Cichorium intybus</name>
    <name type="common">Chicory</name>
    <dbReference type="NCBI Taxonomy" id="13427"/>
    <lineage>
        <taxon>Eukaryota</taxon>
        <taxon>Viridiplantae</taxon>
        <taxon>Streptophyta</taxon>
        <taxon>Embryophyta</taxon>
        <taxon>Tracheophyta</taxon>
        <taxon>Spermatophyta</taxon>
        <taxon>Magnoliopsida</taxon>
        <taxon>eudicotyledons</taxon>
        <taxon>Gunneridae</taxon>
        <taxon>Pentapetalae</taxon>
        <taxon>asterids</taxon>
        <taxon>campanulids</taxon>
        <taxon>Asterales</taxon>
        <taxon>Asteraceae</taxon>
        <taxon>Cichorioideae</taxon>
        <taxon>Cichorieae</taxon>
        <taxon>Cichoriinae</taxon>
        <taxon>Cichorium</taxon>
    </lineage>
</organism>
<keyword evidence="2" id="KW-1185">Reference proteome</keyword>
<accession>A0ACB9H1U0</accession>
<dbReference type="Proteomes" id="UP001055811">
    <property type="component" value="Linkage Group LG01"/>
</dbReference>
<protein>
    <submittedName>
        <fullName evidence="1">Uncharacterized protein</fullName>
    </submittedName>
</protein>
<name>A0ACB9H1U0_CICIN</name>
<reference evidence="2" key="1">
    <citation type="journal article" date="2022" name="Mol. Ecol. Resour.">
        <title>The genomes of chicory, endive, great burdock and yacon provide insights into Asteraceae palaeo-polyploidization history and plant inulin production.</title>
        <authorList>
            <person name="Fan W."/>
            <person name="Wang S."/>
            <person name="Wang H."/>
            <person name="Wang A."/>
            <person name="Jiang F."/>
            <person name="Liu H."/>
            <person name="Zhao H."/>
            <person name="Xu D."/>
            <person name="Zhang Y."/>
        </authorList>
    </citation>
    <scope>NUCLEOTIDE SEQUENCE [LARGE SCALE GENOMIC DNA]</scope>
    <source>
        <strain evidence="2">cv. Punajuju</strain>
    </source>
</reference>
<evidence type="ECO:0000313" key="1">
    <source>
        <dbReference type="EMBL" id="KAI3789834.1"/>
    </source>
</evidence>
<comment type="caution">
    <text evidence="1">The sequence shown here is derived from an EMBL/GenBank/DDBJ whole genome shotgun (WGS) entry which is preliminary data.</text>
</comment>
<sequence>MIQTLIISSIPSPKRILYKCLKINTSRDVNLFLEGYHVYSFGFAPSIIDETYHIKPILYGKMALNTHISLKVFAIFTTRE</sequence>
<evidence type="ECO:0000313" key="2">
    <source>
        <dbReference type="Proteomes" id="UP001055811"/>
    </source>
</evidence>
<proteinExistence type="predicted"/>
<gene>
    <name evidence="1" type="ORF">L2E82_02638</name>
</gene>